<evidence type="ECO:0000313" key="1">
    <source>
        <dbReference type="EMBL" id="KAF0762555.1"/>
    </source>
</evidence>
<protein>
    <submittedName>
        <fullName evidence="1">Uncharacterized protein</fullName>
    </submittedName>
</protein>
<dbReference type="EMBL" id="VUJU01002111">
    <property type="protein sequence ID" value="KAF0762555.1"/>
    <property type="molecule type" value="Genomic_DNA"/>
</dbReference>
<keyword evidence="2" id="KW-1185">Reference proteome</keyword>
<dbReference type="AlphaFoldDB" id="A0A6G0YXD2"/>
<dbReference type="Proteomes" id="UP000478052">
    <property type="component" value="Unassembled WGS sequence"/>
</dbReference>
<gene>
    <name evidence="1" type="ORF">FWK35_00007257</name>
</gene>
<comment type="caution">
    <text evidence="1">The sequence shown here is derived from an EMBL/GenBank/DDBJ whole genome shotgun (WGS) entry which is preliminary data.</text>
</comment>
<organism evidence="1 2">
    <name type="scientific">Aphis craccivora</name>
    <name type="common">Cowpea aphid</name>
    <dbReference type="NCBI Taxonomy" id="307492"/>
    <lineage>
        <taxon>Eukaryota</taxon>
        <taxon>Metazoa</taxon>
        <taxon>Ecdysozoa</taxon>
        <taxon>Arthropoda</taxon>
        <taxon>Hexapoda</taxon>
        <taxon>Insecta</taxon>
        <taxon>Pterygota</taxon>
        <taxon>Neoptera</taxon>
        <taxon>Paraneoptera</taxon>
        <taxon>Hemiptera</taxon>
        <taxon>Sternorrhyncha</taxon>
        <taxon>Aphidomorpha</taxon>
        <taxon>Aphidoidea</taxon>
        <taxon>Aphididae</taxon>
        <taxon>Aphidini</taxon>
        <taxon>Aphis</taxon>
        <taxon>Aphis</taxon>
    </lineage>
</organism>
<evidence type="ECO:0000313" key="2">
    <source>
        <dbReference type="Proteomes" id="UP000478052"/>
    </source>
</evidence>
<sequence length="48" mass="6027">MVRWRRWWKQIMGRWKTSPQKILRVKTVFNVYLNDQFVNWPVVGYDSI</sequence>
<reference evidence="1 2" key="1">
    <citation type="submission" date="2019-08" db="EMBL/GenBank/DDBJ databases">
        <title>Whole genome of Aphis craccivora.</title>
        <authorList>
            <person name="Voronova N.V."/>
            <person name="Shulinski R.S."/>
            <person name="Bandarenka Y.V."/>
            <person name="Zhorov D.G."/>
            <person name="Warner D."/>
        </authorList>
    </citation>
    <scope>NUCLEOTIDE SEQUENCE [LARGE SCALE GENOMIC DNA]</scope>
    <source>
        <strain evidence="1">180601</strain>
        <tissue evidence="1">Whole Body</tissue>
    </source>
</reference>
<name>A0A6G0YXD2_APHCR</name>
<proteinExistence type="predicted"/>
<accession>A0A6G0YXD2</accession>